<reference evidence="13" key="1">
    <citation type="submission" date="2025-08" db="UniProtKB">
        <authorList>
            <consortium name="RefSeq"/>
        </authorList>
    </citation>
    <scope>IDENTIFICATION</scope>
</reference>
<dbReference type="RefSeq" id="XP_011040241.1">
    <property type="nucleotide sequence ID" value="XM_011041939.1"/>
</dbReference>
<evidence type="ECO:0000256" key="6">
    <source>
        <dbReference type="ARBA" id="ARBA00022989"/>
    </source>
</evidence>
<sequence length="472" mass="53698">MNPFFTIFLFLVPIFLLIVKGRKSSTKLPPGSLGIPIIGHSLQLLKAMRTNTAEKWLHERIQKYGSISKLTLFGKPTVFIYGNEANKFVFTSDSSTISYSQTTSLKMILGDRCIAELCGQDHKRIRDALLSFLKPESLKNYVGKMDEEVRMHMETHWKGKQEITVLPLMKKLSFDVICSLLFGIEQGGTRRDKLVTWFQQMIGGIWSVPINLPFTRFNLGLRASARVRNFLKDLIAEKRMELKKGADPHQDLITCLLSTRDENNGEGMTEKEIVDNVILVLTAGHDTSAILITFMIRLLAIEPSIYAAVLGEQEGIAKSKPRGELLTWEDLAKMKYTWKVALETLRMFPPIFGGFRKAVKDIEYNGYIIPEGWQIFWTMNMTHMDDSIFTEPSKFDPTRFDNQASIPPYSFIAFGGGPRMCPGYEFAKIEALVTIHYLVTQFTWKLCADTSFSRNPRLMPSEGLPIKIIPKK</sequence>
<evidence type="ECO:0000256" key="11">
    <source>
        <dbReference type="SAM" id="SignalP"/>
    </source>
</evidence>
<protein>
    <submittedName>
        <fullName evidence="13">Cytochrome P450 716B1-like</fullName>
    </submittedName>
</protein>
<keyword evidence="11" id="KW-0732">Signal</keyword>
<evidence type="ECO:0000313" key="13">
    <source>
        <dbReference type="RefSeq" id="XP_011040241.1"/>
    </source>
</evidence>
<accession>A0AAJ6Y2U4</accession>
<evidence type="ECO:0000256" key="9">
    <source>
        <dbReference type="PIRSR" id="PIRSR602401-1"/>
    </source>
</evidence>
<evidence type="ECO:0000256" key="4">
    <source>
        <dbReference type="ARBA" id="ARBA00022692"/>
    </source>
</evidence>
<comment type="subcellular location">
    <subcellularLocation>
        <location evidence="2">Membrane</location>
        <topology evidence="2">Single-pass membrane protein</topology>
    </subcellularLocation>
</comment>
<dbReference type="SUPFAM" id="SSF48264">
    <property type="entry name" value="Cytochrome P450"/>
    <property type="match status" value="1"/>
</dbReference>
<dbReference type="GO" id="GO:0016020">
    <property type="term" value="C:membrane"/>
    <property type="evidence" value="ECO:0007669"/>
    <property type="project" value="UniProtKB-SubCell"/>
</dbReference>
<keyword evidence="8 9" id="KW-0408">Iron</keyword>
<dbReference type="PANTHER" id="PTHR24286">
    <property type="entry name" value="CYTOCHROME P450 26"/>
    <property type="match status" value="1"/>
</dbReference>
<keyword evidence="5 9" id="KW-0479">Metal-binding</keyword>
<dbReference type="GO" id="GO:0020037">
    <property type="term" value="F:heme binding"/>
    <property type="evidence" value="ECO:0007669"/>
    <property type="project" value="InterPro"/>
</dbReference>
<dbReference type="InterPro" id="IPR036396">
    <property type="entry name" value="Cyt_P450_sf"/>
</dbReference>
<dbReference type="InterPro" id="IPR002401">
    <property type="entry name" value="Cyt_P450_E_grp-I"/>
</dbReference>
<dbReference type="GeneID" id="105136542"/>
<dbReference type="PRINTS" id="PR00463">
    <property type="entry name" value="EP450I"/>
</dbReference>
<feature type="signal peptide" evidence="11">
    <location>
        <begin position="1"/>
        <end position="21"/>
    </location>
</feature>
<feature type="chain" id="PRO_5042500901" evidence="11">
    <location>
        <begin position="22"/>
        <end position="472"/>
    </location>
</feature>
<evidence type="ECO:0000256" key="7">
    <source>
        <dbReference type="ARBA" id="ARBA00023002"/>
    </source>
</evidence>
<comment type="similarity">
    <text evidence="3 10">Belongs to the cytochrome P450 family.</text>
</comment>
<dbReference type="GO" id="GO:0016705">
    <property type="term" value="F:oxidoreductase activity, acting on paired donors, with incorporation or reduction of molecular oxygen"/>
    <property type="evidence" value="ECO:0007669"/>
    <property type="project" value="InterPro"/>
</dbReference>
<evidence type="ECO:0000256" key="5">
    <source>
        <dbReference type="ARBA" id="ARBA00022723"/>
    </source>
</evidence>
<evidence type="ECO:0000313" key="12">
    <source>
        <dbReference type="Proteomes" id="UP000694918"/>
    </source>
</evidence>
<keyword evidence="6" id="KW-1133">Transmembrane helix</keyword>
<evidence type="ECO:0000256" key="3">
    <source>
        <dbReference type="ARBA" id="ARBA00010617"/>
    </source>
</evidence>
<dbReference type="InterPro" id="IPR017972">
    <property type="entry name" value="Cyt_P450_CS"/>
</dbReference>
<evidence type="ECO:0000256" key="2">
    <source>
        <dbReference type="ARBA" id="ARBA00004167"/>
    </source>
</evidence>
<dbReference type="Proteomes" id="UP000694918">
    <property type="component" value="Unplaced"/>
</dbReference>
<gene>
    <name evidence="13" type="primary">LOC105136542</name>
</gene>
<keyword evidence="9 10" id="KW-0349">Heme</keyword>
<keyword evidence="6" id="KW-0472">Membrane</keyword>
<evidence type="ECO:0000256" key="10">
    <source>
        <dbReference type="RuleBase" id="RU000461"/>
    </source>
</evidence>
<keyword evidence="12" id="KW-1185">Reference proteome</keyword>
<dbReference type="PROSITE" id="PS00086">
    <property type="entry name" value="CYTOCHROME_P450"/>
    <property type="match status" value="1"/>
</dbReference>
<keyword evidence="4" id="KW-0812">Transmembrane</keyword>
<dbReference type="GO" id="GO:0004497">
    <property type="term" value="F:monooxygenase activity"/>
    <property type="evidence" value="ECO:0007669"/>
    <property type="project" value="UniProtKB-KW"/>
</dbReference>
<organism evidence="12 13">
    <name type="scientific">Populus euphratica</name>
    <name type="common">Euphrates poplar</name>
    <dbReference type="NCBI Taxonomy" id="75702"/>
    <lineage>
        <taxon>Eukaryota</taxon>
        <taxon>Viridiplantae</taxon>
        <taxon>Streptophyta</taxon>
        <taxon>Embryophyta</taxon>
        <taxon>Tracheophyta</taxon>
        <taxon>Spermatophyta</taxon>
        <taxon>Magnoliopsida</taxon>
        <taxon>eudicotyledons</taxon>
        <taxon>Gunneridae</taxon>
        <taxon>Pentapetalae</taxon>
        <taxon>rosids</taxon>
        <taxon>fabids</taxon>
        <taxon>Malpighiales</taxon>
        <taxon>Salicaceae</taxon>
        <taxon>Saliceae</taxon>
        <taxon>Populus</taxon>
    </lineage>
</organism>
<dbReference type="CDD" id="cd11043">
    <property type="entry name" value="CYP90-like"/>
    <property type="match status" value="1"/>
</dbReference>
<feature type="binding site" description="axial binding residue" evidence="9">
    <location>
        <position position="421"/>
    </location>
    <ligand>
        <name>heme</name>
        <dbReference type="ChEBI" id="CHEBI:30413"/>
    </ligand>
    <ligandPart>
        <name>Fe</name>
        <dbReference type="ChEBI" id="CHEBI:18248"/>
    </ligandPart>
</feature>
<evidence type="ECO:0000256" key="8">
    <source>
        <dbReference type="ARBA" id="ARBA00023004"/>
    </source>
</evidence>
<dbReference type="AlphaFoldDB" id="A0AAJ6Y2U4"/>
<dbReference type="GO" id="GO:0016125">
    <property type="term" value="P:sterol metabolic process"/>
    <property type="evidence" value="ECO:0007669"/>
    <property type="project" value="TreeGrafter"/>
</dbReference>
<dbReference type="FunFam" id="1.10.630.10:FF:000022">
    <property type="entry name" value="Taxadiene 5-alpha hydroxylase"/>
    <property type="match status" value="1"/>
</dbReference>
<dbReference type="KEGG" id="peu:105136542"/>
<dbReference type="PANTHER" id="PTHR24286:SF190">
    <property type="entry name" value="CYTOCHROME P450"/>
    <property type="match status" value="1"/>
</dbReference>
<name>A0AAJ6Y2U4_POPEU</name>
<dbReference type="PRINTS" id="PR00385">
    <property type="entry name" value="P450"/>
</dbReference>
<dbReference type="InterPro" id="IPR001128">
    <property type="entry name" value="Cyt_P450"/>
</dbReference>
<dbReference type="GO" id="GO:0005506">
    <property type="term" value="F:iron ion binding"/>
    <property type="evidence" value="ECO:0007669"/>
    <property type="project" value="InterPro"/>
</dbReference>
<dbReference type="Pfam" id="PF00067">
    <property type="entry name" value="p450"/>
    <property type="match status" value="1"/>
</dbReference>
<evidence type="ECO:0000256" key="1">
    <source>
        <dbReference type="ARBA" id="ARBA00001971"/>
    </source>
</evidence>
<comment type="cofactor">
    <cofactor evidence="1 9">
        <name>heme</name>
        <dbReference type="ChEBI" id="CHEBI:30413"/>
    </cofactor>
</comment>
<keyword evidence="7 10" id="KW-0560">Oxidoreductase</keyword>
<keyword evidence="10" id="KW-0503">Monooxygenase</keyword>
<dbReference type="Gene3D" id="1.10.630.10">
    <property type="entry name" value="Cytochrome P450"/>
    <property type="match status" value="1"/>
</dbReference>
<proteinExistence type="inferred from homology"/>